<organism evidence="1 2">
    <name type="scientific">Leptosia nina</name>
    <dbReference type="NCBI Taxonomy" id="320188"/>
    <lineage>
        <taxon>Eukaryota</taxon>
        <taxon>Metazoa</taxon>
        <taxon>Ecdysozoa</taxon>
        <taxon>Arthropoda</taxon>
        <taxon>Hexapoda</taxon>
        <taxon>Insecta</taxon>
        <taxon>Pterygota</taxon>
        <taxon>Neoptera</taxon>
        <taxon>Endopterygota</taxon>
        <taxon>Lepidoptera</taxon>
        <taxon>Glossata</taxon>
        <taxon>Ditrysia</taxon>
        <taxon>Papilionoidea</taxon>
        <taxon>Pieridae</taxon>
        <taxon>Pierinae</taxon>
        <taxon>Leptosia</taxon>
    </lineage>
</organism>
<evidence type="ECO:0008006" key="3">
    <source>
        <dbReference type="Google" id="ProtNLM"/>
    </source>
</evidence>
<dbReference type="EMBL" id="CAVLEF010000278">
    <property type="protein sequence ID" value="CAK1554357.1"/>
    <property type="molecule type" value="Genomic_DNA"/>
</dbReference>
<dbReference type="AlphaFoldDB" id="A0AAV1JZU0"/>
<gene>
    <name evidence="1" type="ORF">LNINA_LOCUS13278</name>
</gene>
<protein>
    <recommendedName>
        <fullName evidence="3">PiggyBac transposable element-derived protein domain-containing protein</fullName>
    </recommendedName>
</protein>
<accession>A0AAV1JZU0</accession>
<evidence type="ECO:0000313" key="1">
    <source>
        <dbReference type="EMBL" id="CAK1554357.1"/>
    </source>
</evidence>
<evidence type="ECO:0000313" key="2">
    <source>
        <dbReference type="Proteomes" id="UP001497472"/>
    </source>
</evidence>
<proteinExistence type="predicted"/>
<dbReference type="Proteomes" id="UP001497472">
    <property type="component" value="Unassembled WGS sequence"/>
</dbReference>
<name>A0AAV1JZU0_9NEOP</name>
<comment type="caution">
    <text evidence="1">The sequence shown here is derived from an EMBL/GenBank/DDBJ whole genome shotgun (WGS) entry which is preliminary data.</text>
</comment>
<reference evidence="1 2" key="1">
    <citation type="submission" date="2023-11" db="EMBL/GenBank/DDBJ databases">
        <authorList>
            <person name="Okamura Y."/>
        </authorList>
    </citation>
    <scope>NUCLEOTIDE SEQUENCE [LARGE SCALE GENOMIC DNA]</scope>
</reference>
<sequence>MSLGCGAKVVFSLCKTIPDPACFVVYFDNFFTSLELRYNMGILSLDTKIKSGQIDYVVQNKSLYLIKPSKKGRGSHSRVVVTVASSYVSETTVAVIQRYNKDLKQRAAVPCPNI</sequence>
<keyword evidence="2" id="KW-1185">Reference proteome</keyword>